<dbReference type="Proteomes" id="UP001162483">
    <property type="component" value="Unassembled WGS sequence"/>
</dbReference>
<comment type="caution">
    <text evidence="5">The sequence shown here is derived from an EMBL/GenBank/DDBJ whole genome shotgun (WGS) entry which is preliminary data.</text>
</comment>
<evidence type="ECO:0000256" key="1">
    <source>
        <dbReference type="ARBA" id="ARBA00011074"/>
    </source>
</evidence>
<keyword evidence="2" id="KW-0378">Hydrolase</keyword>
<dbReference type="EMBL" id="CATNWA010016338">
    <property type="protein sequence ID" value="CAI9591832.1"/>
    <property type="molecule type" value="Genomic_DNA"/>
</dbReference>
<evidence type="ECO:0000313" key="5">
    <source>
        <dbReference type="EMBL" id="CAI9591832.1"/>
    </source>
</evidence>
<name>A0ABN9F7L4_9NEOB</name>
<dbReference type="PANTHER" id="PTHR12473:SF18">
    <property type="entry name" value="INACTIVE UBIQUITIN CARBOXYL-TERMINAL HYDROLASE MINDY-4B"/>
    <property type="match status" value="1"/>
</dbReference>
<keyword evidence="2" id="KW-0645">Protease</keyword>
<evidence type="ECO:0000256" key="2">
    <source>
        <dbReference type="RuleBase" id="RU367088"/>
    </source>
</evidence>
<evidence type="ECO:0000313" key="6">
    <source>
        <dbReference type="Proteomes" id="UP001162483"/>
    </source>
</evidence>
<organism evidence="5 6">
    <name type="scientific">Staurois parvus</name>
    <dbReference type="NCBI Taxonomy" id="386267"/>
    <lineage>
        <taxon>Eukaryota</taxon>
        <taxon>Metazoa</taxon>
        <taxon>Chordata</taxon>
        <taxon>Craniata</taxon>
        <taxon>Vertebrata</taxon>
        <taxon>Euteleostomi</taxon>
        <taxon>Amphibia</taxon>
        <taxon>Batrachia</taxon>
        <taxon>Anura</taxon>
        <taxon>Neobatrachia</taxon>
        <taxon>Ranoidea</taxon>
        <taxon>Ranidae</taxon>
        <taxon>Staurois</taxon>
    </lineage>
</organism>
<feature type="region of interest" description="Disordered" evidence="3">
    <location>
        <begin position="48"/>
        <end position="80"/>
    </location>
</feature>
<reference evidence="5" key="1">
    <citation type="submission" date="2023-05" db="EMBL/GenBank/DDBJ databases">
        <authorList>
            <person name="Stuckert A."/>
        </authorList>
    </citation>
    <scope>NUCLEOTIDE SEQUENCE</scope>
</reference>
<keyword evidence="2" id="KW-0788">Thiol protease</keyword>
<dbReference type="InterPro" id="IPR039785">
    <property type="entry name" value="MINY3/4"/>
</dbReference>
<feature type="non-terminal residue" evidence="5">
    <location>
        <position position="146"/>
    </location>
</feature>
<proteinExistence type="inferred from homology"/>
<keyword evidence="6" id="KW-1185">Reference proteome</keyword>
<sequence length="146" mass="16766">MEKQPADRTQKAPSFKEMELEDITSKISALDKWRAIFGSQGLKISRPDRKTIQDNYTGGEENEDRSKTSRSKKHGTSPGSVLYSIPRELIISSDLGGRPITIEMAMELRKILFGNTFQTFNYEWKKSFFKFREAFSNLAYALEAEK</sequence>
<comment type="function">
    <text evidence="2">Hydrolase that can remove 'Lys-48'-linked conjugated ubiquitin from proteins.</text>
</comment>
<evidence type="ECO:0000256" key="3">
    <source>
        <dbReference type="SAM" id="MobiDB-lite"/>
    </source>
</evidence>
<dbReference type="Pfam" id="PF13898">
    <property type="entry name" value="MINDY-3_4_CD"/>
    <property type="match status" value="1"/>
</dbReference>
<feature type="domain" description="Deubiquitinating enzyme MINDY-3/4 conserved" evidence="4">
    <location>
        <begin position="109"/>
        <end position="146"/>
    </location>
</feature>
<accession>A0ABN9F7L4</accession>
<protein>
    <recommendedName>
        <fullName evidence="2">Ubiquitin carboxyl-terminal hydrolase MINDY</fullName>
        <ecNumber evidence="2">3.4.19.12</ecNumber>
    </recommendedName>
</protein>
<comment type="catalytic activity">
    <reaction evidence="2">
        <text>Thiol-dependent hydrolysis of ester, thioester, amide, peptide and isopeptide bonds formed by the C-terminal Gly of ubiquitin (a 76-residue protein attached to proteins as an intracellular targeting signal).</text>
        <dbReference type="EC" id="3.4.19.12"/>
    </reaction>
</comment>
<dbReference type="PANTHER" id="PTHR12473">
    <property type="entry name" value="UBIQUITIN CARBOXYL-TERMINAL HYDROLASE MINDY-4-RELATED"/>
    <property type="match status" value="1"/>
</dbReference>
<comment type="similarity">
    <text evidence="1 2">Belongs to the MINDY deubiquitinase family. FAM188 subfamily.</text>
</comment>
<dbReference type="InterPro" id="IPR025257">
    <property type="entry name" value="MINDY-3/4_CD"/>
</dbReference>
<gene>
    <name evidence="5" type="ORF">SPARVUS_LOCUS11273814</name>
</gene>
<evidence type="ECO:0000259" key="4">
    <source>
        <dbReference type="Pfam" id="PF13898"/>
    </source>
</evidence>
<dbReference type="EC" id="3.4.19.12" evidence="2"/>
<keyword evidence="2" id="KW-0833">Ubl conjugation pathway</keyword>